<feature type="compositionally biased region" description="Pro residues" evidence="1">
    <location>
        <begin position="135"/>
        <end position="145"/>
    </location>
</feature>
<organism evidence="3 4">
    <name type="scientific">Collimonas fungivorans (strain Ter331)</name>
    <dbReference type="NCBI Taxonomy" id="1005048"/>
    <lineage>
        <taxon>Bacteria</taxon>
        <taxon>Pseudomonadati</taxon>
        <taxon>Pseudomonadota</taxon>
        <taxon>Betaproteobacteria</taxon>
        <taxon>Burkholderiales</taxon>
        <taxon>Oxalobacteraceae</taxon>
        <taxon>Collimonas</taxon>
    </lineage>
</organism>
<feature type="chain" id="PRO_5003397180" description="DUF2782 domain-containing protein" evidence="2">
    <location>
        <begin position="26"/>
        <end position="145"/>
    </location>
</feature>
<keyword evidence="2" id="KW-0732">Signal</keyword>
<name>G0AF32_COLFT</name>
<feature type="compositionally biased region" description="Low complexity" evidence="1">
    <location>
        <begin position="25"/>
        <end position="35"/>
    </location>
</feature>
<reference evidence="3 4" key="3">
    <citation type="journal article" date="2008" name="FEMS Microbiol. Ecol.">
        <title>Identification and characterization of genes underlying chitinolysis in Collimonas fungivorans Ter331.</title>
        <authorList>
            <person name="Fritsche K."/>
            <person name="de Boer W."/>
            <person name="Gerards S."/>
            <person name="van den Berg M."/>
            <person name="van Veen J.A."/>
            <person name="Leveau J.H."/>
        </authorList>
    </citation>
    <scope>NUCLEOTIDE SEQUENCE [LARGE SCALE GENOMIC DNA]</scope>
    <source>
        <strain evidence="3 4">Ter331</strain>
    </source>
</reference>
<dbReference type="eggNOG" id="ENOG503158R">
    <property type="taxonomic scope" value="Bacteria"/>
</dbReference>
<dbReference type="HOGENOM" id="CLU_154559_0_0_4"/>
<evidence type="ECO:0000313" key="4">
    <source>
        <dbReference type="Proteomes" id="UP000008392"/>
    </source>
</evidence>
<reference evidence="3 4" key="1">
    <citation type="journal article" date="2004" name="Environ. Microbiol.">
        <title>Phylogeny-function analysis of (meta)genomic libraries: screening for expression of ribosomal RNA genes by large-insert library fluorescent in situ hybridization (LIL-FISH).</title>
        <authorList>
            <person name="Leveau J.H."/>
            <person name="Gerards S."/>
            <person name="de Boer W."/>
            <person name="van Veen J.A."/>
        </authorList>
    </citation>
    <scope>NUCLEOTIDE SEQUENCE [LARGE SCALE GENOMIC DNA]</scope>
    <source>
        <strain evidence="3 4">Ter331</strain>
    </source>
</reference>
<dbReference type="STRING" id="1005048.CFU_0725"/>
<accession>G0AF32</accession>
<protein>
    <recommendedName>
        <fullName evidence="5">DUF2782 domain-containing protein</fullName>
    </recommendedName>
</protein>
<gene>
    <name evidence="3" type="ordered locus">CFU_0725</name>
</gene>
<feature type="region of interest" description="Disordered" evidence="1">
    <location>
        <begin position="25"/>
        <end position="104"/>
    </location>
</feature>
<keyword evidence="4" id="KW-1185">Reference proteome</keyword>
<evidence type="ECO:0000256" key="1">
    <source>
        <dbReference type="SAM" id="MobiDB-lite"/>
    </source>
</evidence>
<dbReference type="AlphaFoldDB" id="G0AF32"/>
<reference evidence="3 4" key="5">
    <citation type="journal article" date="2011" name="ISME J.">
        <title>Dual transcriptional profiling of a bacterial/fungal confrontation: Collimonas fungivorans versus Aspergillus niger.</title>
        <authorList>
            <person name="Mela F."/>
            <person name="Fritsche K."/>
            <person name="de Boer W."/>
            <person name="van Veen J.A."/>
            <person name="de Graaff L.H."/>
            <person name="van den Berg M."/>
            <person name="Leveau J.H."/>
        </authorList>
    </citation>
    <scope>NUCLEOTIDE SEQUENCE [LARGE SCALE GENOMIC DNA]</scope>
    <source>
        <strain evidence="3 4">Ter331</strain>
    </source>
</reference>
<dbReference type="KEGG" id="cfu:CFU_0725"/>
<sequence length="145" mass="15139">MNKSQVWQLLAAGIVSLATPLLVNAQQAPQPSKSAAPPPPELQKLEEGEAPAATIRKPGDEPAGITQKREQGRVSEVKVESGGSTYYVKPGSQAGTLQPGDSIPRGAQWQIKEFDLGQKARKPGEAVQADGDAGLPPPTVAPSKN</sequence>
<feature type="compositionally biased region" description="Basic and acidic residues" evidence="1">
    <location>
        <begin position="67"/>
        <end position="79"/>
    </location>
</feature>
<dbReference type="EMBL" id="CP002745">
    <property type="protein sequence ID" value="AEK60559.1"/>
    <property type="molecule type" value="Genomic_DNA"/>
</dbReference>
<evidence type="ECO:0000313" key="3">
    <source>
        <dbReference type="EMBL" id="AEK60559.1"/>
    </source>
</evidence>
<reference evidence="4" key="6">
    <citation type="submission" date="2011-05" db="EMBL/GenBank/DDBJ databases">
        <title>Complete sequence of Collimonas fungivorans Ter331.</title>
        <authorList>
            <person name="Leveau J.H."/>
        </authorList>
    </citation>
    <scope>NUCLEOTIDE SEQUENCE [LARGE SCALE GENOMIC DNA]</scope>
    <source>
        <strain evidence="4">Ter331</strain>
    </source>
</reference>
<proteinExistence type="predicted"/>
<evidence type="ECO:0000256" key="2">
    <source>
        <dbReference type="SAM" id="SignalP"/>
    </source>
</evidence>
<feature type="signal peptide" evidence="2">
    <location>
        <begin position="1"/>
        <end position="25"/>
    </location>
</feature>
<reference evidence="3 4" key="2">
    <citation type="journal article" date="2006" name="J. Microbiol. Methods">
        <title>Genomic flank-sequencing of plasposon insertion sites for rapid identification of functional genes.</title>
        <authorList>
            <person name="Leveau J.H."/>
            <person name="Gerards S."/>
            <person name="Fritsche K."/>
            <person name="Zondag G."/>
            <person name="van Veen J.A."/>
        </authorList>
    </citation>
    <scope>NUCLEOTIDE SEQUENCE [LARGE SCALE GENOMIC DNA]</scope>
    <source>
        <strain evidence="3 4">Ter331</strain>
    </source>
</reference>
<dbReference type="Proteomes" id="UP000008392">
    <property type="component" value="Chromosome"/>
</dbReference>
<dbReference type="RefSeq" id="WP_014004714.1">
    <property type="nucleotide sequence ID" value="NC_015856.1"/>
</dbReference>
<evidence type="ECO:0008006" key="5">
    <source>
        <dbReference type="Google" id="ProtNLM"/>
    </source>
</evidence>
<feature type="region of interest" description="Disordered" evidence="1">
    <location>
        <begin position="117"/>
        <end position="145"/>
    </location>
</feature>
<reference evidence="3 4" key="4">
    <citation type="journal article" date="2010" name="Environ. Microbiol.">
        <title>The bacterial genus Collimonas: mycophagy, weathering and other adaptive solutions to life in oligotrophic soil environments.</title>
        <authorList>
            <person name="Leveau J.H."/>
            <person name="Uroz S."/>
            <person name="de Boer W."/>
        </authorList>
    </citation>
    <scope>NUCLEOTIDE SEQUENCE [LARGE SCALE GENOMIC DNA]</scope>
    <source>
        <strain evidence="3 4">Ter331</strain>
    </source>
</reference>